<proteinExistence type="predicted"/>
<comment type="caution">
    <text evidence="1">The sequence shown here is derived from an EMBL/GenBank/DDBJ whole genome shotgun (WGS) entry which is preliminary data.</text>
</comment>
<dbReference type="AlphaFoldDB" id="A0A2S3Z6D9"/>
<dbReference type="RefSeq" id="WP_103432291.1">
    <property type="nucleotide sequence ID" value="NZ_PPXF01000063.1"/>
</dbReference>
<reference evidence="1 2" key="1">
    <citation type="submission" date="2018-01" db="EMBL/GenBank/DDBJ databases">
        <title>Cryobacterium sp. nov., from glaciers in China.</title>
        <authorList>
            <person name="Liu Q."/>
            <person name="Xin Y.-H."/>
        </authorList>
    </citation>
    <scope>NUCLEOTIDE SEQUENCE [LARGE SCALE GENOMIC DNA]</scope>
    <source>
        <strain evidence="1 2">TMB1-8</strain>
    </source>
</reference>
<protein>
    <submittedName>
        <fullName evidence="1">Uncharacterized protein</fullName>
    </submittedName>
</protein>
<accession>A0A2S3Z6D9</accession>
<sequence length="123" mass="13442">MSEYRETSLYISEGDQAAAEHLVAEFVASNPVPTSHDNISGATIEEQLVDYWQRAPWQAVAEQWDCKFLNETKVRISIAGDGRRVAVVENGYQCADEFGLAVEGASTVVPKTEYLATRASTAG</sequence>
<dbReference type="Proteomes" id="UP000237104">
    <property type="component" value="Unassembled WGS sequence"/>
</dbReference>
<organism evidence="1 2">
    <name type="scientific">Cryobacterium zongtaii</name>
    <dbReference type="NCBI Taxonomy" id="1259217"/>
    <lineage>
        <taxon>Bacteria</taxon>
        <taxon>Bacillati</taxon>
        <taxon>Actinomycetota</taxon>
        <taxon>Actinomycetes</taxon>
        <taxon>Micrococcales</taxon>
        <taxon>Microbacteriaceae</taxon>
        <taxon>Cryobacterium</taxon>
    </lineage>
</organism>
<name>A0A2S3Z6D9_9MICO</name>
<dbReference type="EMBL" id="PPXF01000063">
    <property type="protein sequence ID" value="POH60053.1"/>
    <property type="molecule type" value="Genomic_DNA"/>
</dbReference>
<evidence type="ECO:0000313" key="1">
    <source>
        <dbReference type="EMBL" id="POH60053.1"/>
    </source>
</evidence>
<evidence type="ECO:0000313" key="2">
    <source>
        <dbReference type="Proteomes" id="UP000237104"/>
    </source>
</evidence>
<gene>
    <name evidence="1" type="ORF">C3B59_16415</name>
</gene>